<gene>
    <name evidence="1" type="ORF">A3I39_01780</name>
</gene>
<dbReference type="Proteomes" id="UP000178155">
    <property type="component" value="Unassembled WGS sequence"/>
</dbReference>
<organism evidence="1 2">
    <name type="scientific">Candidatus Yanofskybacteria bacterium RIFCSPLOWO2_02_FULL_47_9b</name>
    <dbReference type="NCBI Taxonomy" id="1802708"/>
    <lineage>
        <taxon>Bacteria</taxon>
        <taxon>Candidatus Yanofskyibacteriota</taxon>
    </lineage>
</organism>
<comment type="caution">
    <text evidence="1">The sequence shown here is derived from an EMBL/GenBank/DDBJ whole genome shotgun (WGS) entry which is preliminary data.</text>
</comment>
<dbReference type="AlphaFoldDB" id="A0A1F8H721"/>
<evidence type="ECO:0000313" key="2">
    <source>
        <dbReference type="Proteomes" id="UP000178155"/>
    </source>
</evidence>
<protein>
    <submittedName>
        <fullName evidence="1">Uncharacterized protein</fullName>
    </submittedName>
</protein>
<reference evidence="1 2" key="1">
    <citation type="journal article" date="2016" name="Nat. Commun.">
        <title>Thousands of microbial genomes shed light on interconnected biogeochemical processes in an aquifer system.</title>
        <authorList>
            <person name="Anantharaman K."/>
            <person name="Brown C.T."/>
            <person name="Hug L.A."/>
            <person name="Sharon I."/>
            <person name="Castelle C.J."/>
            <person name="Probst A.J."/>
            <person name="Thomas B.C."/>
            <person name="Singh A."/>
            <person name="Wilkins M.J."/>
            <person name="Karaoz U."/>
            <person name="Brodie E.L."/>
            <person name="Williams K.H."/>
            <person name="Hubbard S.S."/>
            <person name="Banfield J.F."/>
        </authorList>
    </citation>
    <scope>NUCLEOTIDE SEQUENCE [LARGE SCALE GENOMIC DNA]</scope>
</reference>
<proteinExistence type="predicted"/>
<accession>A0A1F8H721</accession>
<dbReference type="EMBL" id="MGKW01000031">
    <property type="protein sequence ID" value="OGN33392.1"/>
    <property type="molecule type" value="Genomic_DNA"/>
</dbReference>
<sequence length="180" mass="20926">MQAERITQALNFPMGPILKRYMEEHKVPKKTAKLHEREIKRYLALCASHPGGGWPMVGTIDDLWHTFIIFTEEYHEFCSLVGRSYIHHRPATGGEDVGEMESRYKKFLKQYRKTFGQRPPASIWPSGLKMSDCMEHCDVEPRDCMARYSHCTERKKEETHCDIPSRDCMGKMHCGDSDSQ</sequence>
<name>A0A1F8H721_9BACT</name>
<evidence type="ECO:0000313" key="1">
    <source>
        <dbReference type="EMBL" id="OGN33392.1"/>
    </source>
</evidence>